<feature type="binding site" evidence="7">
    <location>
        <position position="25"/>
    </location>
    <ligand>
        <name>3-phosphoshikimate</name>
        <dbReference type="ChEBI" id="CHEBI:145989"/>
    </ligand>
</feature>
<evidence type="ECO:0000256" key="3">
    <source>
        <dbReference type="ARBA" id="ARBA00022605"/>
    </source>
</evidence>
<dbReference type="Gene3D" id="3.65.10.10">
    <property type="entry name" value="Enolpyruvate transferase domain"/>
    <property type="match status" value="2"/>
</dbReference>
<dbReference type="EMBL" id="CP022987">
    <property type="protein sequence ID" value="QAA93655.1"/>
    <property type="molecule type" value="Genomic_DNA"/>
</dbReference>
<name>A0A410GBI4_9BURK</name>
<dbReference type="AlphaFoldDB" id="A0A410GBI4"/>
<feature type="binding site" evidence="7">
    <location>
        <position position="171"/>
    </location>
    <ligand>
        <name>3-phosphoshikimate</name>
        <dbReference type="ChEBI" id="CHEBI:145989"/>
    </ligand>
</feature>
<reference evidence="9 10" key="1">
    <citation type="submission" date="2017-08" db="EMBL/GenBank/DDBJ databases">
        <authorList>
            <person name="Park S.-J."/>
            <person name="Kim H."/>
        </authorList>
    </citation>
    <scope>NUCLEOTIDE SEQUENCE [LARGE SCALE GENOMIC DNA]</scope>
    <source>
        <strain evidence="10">ye3</strain>
    </source>
</reference>
<dbReference type="PANTHER" id="PTHR21090">
    <property type="entry name" value="AROM/DEHYDROQUINATE SYNTHASE"/>
    <property type="match status" value="1"/>
</dbReference>
<feature type="binding site" evidence="7">
    <location>
        <position position="124"/>
    </location>
    <ligand>
        <name>phosphoenolpyruvate</name>
        <dbReference type="ChEBI" id="CHEBI:58702"/>
    </ligand>
</feature>
<dbReference type="KEGG" id="pus:CKA81_07230"/>
<feature type="binding site" evidence="7">
    <location>
        <position position="352"/>
    </location>
    <ligand>
        <name>3-phosphoshikimate</name>
        <dbReference type="ChEBI" id="CHEBI:145989"/>
    </ligand>
</feature>
<dbReference type="GO" id="GO:0009073">
    <property type="term" value="P:aromatic amino acid family biosynthetic process"/>
    <property type="evidence" value="ECO:0007669"/>
    <property type="project" value="UniProtKB-KW"/>
</dbReference>
<dbReference type="SUPFAM" id="SSF55205">
    <property type="entry name" value="EPT/RTPC-like"/>
    <property type="match status" value="1"/>
</dbReference>
<evidence type="ECO:0000256" key="4">
    <source>
        <dbReference type="ARBA" id="ARBA00022679"/>
    </source>
</evidence>
<dbReference type="UniPathway" id="UPA00053">
    <property type="reaction ID" value="UER00089"/>
</dbReference>
<feature type="binding site" evidence="7">
    <location>
        <position position="173"/>
    </location>
    <ligand>
        <name>phosphoenolpyruvate</name>
        <dbReference type="ChEBI" id="CHEBI:58702"/>
    </ligand>
</feature>
<dbReference type="InterPro" id="IPR013792">
    <property type="entry name" value="RNA3'P_cycl/enolpyr_Trfase_a/b"/>
</dbReference>
<feature type="binding site" evidence="7">
    <location>
        <position position="400"/>
    </location>
    <ligand>
        <name>phosphoenolpyruvate</name>
        <dbReference type="ChEBI" id="CHEBI:58702"/>
    </ligand>
</feature>
<dbReference type="PANTHER" id="PTHR21090:SF5">
    <property type="entry name" value="PENTAFUNCTIONAL AROM POLYPEPTIDE"/>
    <property type="match status" value="1"/>
</dbReference>
<proteinExistence type="inferred from homology"/>
<dbReference type="GO" id="GO:0003866">
    <property type="term" value="F:3-phosphoshikimate 1-carboxyvinyltransferase activity"/>
    <property type="evidence" value="ECO:0007669"/>
    <property type="project" value="UniProtKB-UniRule"/>
</dbReference>
<comment type="catalytic activity">
    <reaction evidence="6">
        <text>3-phosphoshikimate + phosphoenolpyruvate = 5-O-(1-carboxyvinyl)-3-phosphoshikimate + phosphate</text>
        <dbReference type="Rhea" id="RHEA:21256"/>
        <dbReference type="ChEBI" id="CHEBI:43474"/>
        <dbReference type="ChEBI" id="CHEBI:57701"/>
        <dbReference type="ChEBI" id="CHEBI:58702"/>
        <dbReference type="ChEBI" id="CHEBI:145989"/>
        <dbReference type="EC" id="2.5.1.19"/>
    </reaction>
    <physiologicalReaction direction="left-to-right" evidence="6">
        <dbReference type="Rhea" id="RHEA:21257"/>
    </physiologicalReaction>
</comment>
<sequence>MTKTSSLRLASANTATGQIHLPGSKSISNRALLLASLAEGSTTLEGVLDSDDTRVMLAALRQLGLHIESGGAGTITLQGACPYPVRQAKLLLGNAGTAFRPLTAALAMMGGDYELSGVPRMHERPIGDLVDALQAMGSAIRYLGNSGYPPLAIGQGSIRTDHPVKVKGSVSSQFLTALLMAAVIPAGTASRDIIIEVDGELISQPYILITLNLMARFGVAVEHEDWQRFVIPAGARYRSPGRYAIEGDASTASYFMALGALGGGPVHILGAGSNSIQGDMAFADVVQDMGATVVRHADSVQVSGVHVARGERLRAFDRDFNLIPDAAMTAAAMAMFADGPCTLRNIASWRVKETDRIDAMHAELEKLGAKVESGPDWIRVHPIADGQWRAAAIKTYDDHRMAMCFSLAAFGPEPVTILDPDCVSKTFPDYFSVFSDLVQP</sequence>
<evidence type="ECO:0000256" key="7">
    <source>
        <dbReference type="HAMAP-Rule" id="MF_00210"/>
    </source>
</evidence>
<dbReference type="GO" id="GO:0009423">
    <property type="term" value="P:chorismate biosynthetic process"/>
    <property type="evidence" value="ECO:0007669"/>
    <property type="project" value="UniProtKB-UniRule"/>
</dbReference>
<dbReference type="EC" id="2.5.1.19" evidence="7"/>
<dbReference type="NCBIfam" id="TIGR01356">
    <property type="entry name" value="aroA"/>
    <property type="match status" value="1"/>
</dbReference>
<evidence type="ECO:0000256" key="5">
    <source>
        <dbReference type="ARBA" id="ARBA00023141"/>
    </source>
</evidence>
<protein>
    <recommendedName>
        <fullName evidence="7">3-phosphoshikimate 1-carboxyvinyltransferase</fullName>
        <ecNumber evidence="7">2.5.1.19</ecNumber>
    </recommendedName>
    <alternativeName>
        <fullName evidence="7">5-enolpyruvylshikimate-3-phosphate synthase</fullName>
        <shortName evidence="7">EPSP synthase</shortName>
        <shortName evidence="7">EPSPS</shortName>
    </alternativeName>
</protein>
<dbReference type="HAMAP" id="MF_00210">
    <property type="entry name" value="EPSP_synth"/>
    <property type="match status" value="1"/>
</dbReference>
<dbReference type="RefSeq" id="WP_128354699.1">
    <property type="nucleotide sequence ID" value="NZ_CP022987.1"/>
</dbReference>
<feature type="binding site" evidence="7">
    <location>
        <position position="325"/>
    </location>
    <ligand>
        <name>3-phosphoshikimate</name>
        <dbReference type="ChEBI" id="CHEBI:145989"/>
    </ligand>
</feature>
<organism evidence="9 10">
    <name type="scientific">Pollutimonas thiosulfatoxidans</name>
    <dbReference type="NCBI Taxonomy" id="2028345"/>
    <lineage>
        <taxon>Bacteria</taxon>
        <taxon>Pseudomonadati</taxon>
        <taxon>Pseudomonadota</taxon>
        <taxon>Betaproteobacteria</taxon>
        <taxon>Burkholderiales</taxon>
        <taxon>Alcaligenaceae</taxon>
        <taxon>Pollutimonas</taxon>
    </lineage>
</organism>
<dbReference type="InterPro" id="IPR036968">
    <property type="entry name" value="Enolpyruvate_Tfrase_sf"/>
</dbReference>
<dbReference type="GO" id="GO:0005737">
    <property type="term" value="C:cytoplasm"/>
    <property type="evidence" value="ECO:0007669"/>
    <property type="project" value="UniProtKB-SubCell"/>
</dbReference>
<keyword evidence="7" id="KW-0963">Cytoplasm</keyword>
<comment type="caution">
    <text evidence="7">Lacks conserved residue(s) required for the propagation of feature annotation.</text>
</comment>
<evidence type="ECO:0000256" key="2">
    <source>
        <dbReference type="ARBA" id="ARBA00009948"/>
    </source>
</evidence>
<evidence type="ECO:0000256" key="6">
    <source>
        <dbReference type="ARBA" id="ARBA00044633"/>
    </source>
</evidence>
<comment type="similarity">
    <text evidence="2 7">Belongs to the EPSP synthase family.</text>
</comment>
<feature type="binding site" evidence="7">
    <location>
        <position position="96"/>
    </location>
    <ligand>
        <name>phosphoenolpyruvate</name>
        <dbReference type="ChEBI" id="CHEBI:58702"/>
    </ligand>
</feature>
<dbReference type="InterPro" id="IPR023193">
    <property type="entry name" value="EPSP_synthase_CS"/>
</dbReference>
<feature type="binding site" evidence="7">
    <location>
        <position position="173"/>
    </location>
    <ligand>
        <name>3-phosphoshikimate</name>
        <dbReference type="ChEBI" id="CHEBI:145989"/>
    </ligand>
</feature>
<feature type="binding site" evidence="7">
    <location>
        <position position="172"/>
    </location>
    <ligand>
        <name>3-phosphoshikimate</name>
        <dbReference type="ChEBI" id="CHEBI:145989"/>
    </ligand>
</feature>
<feature type="binding site" evidence="7">
    <location>
        <position position="425"/>
    </location>
    <ligand>
        <name>phosphoenolpyruvate</name>
        <dbReference type="ChEBI" id="CHEBI:58702"/>
    </ligand>
</feature>
<feature type="domain" description="Enolpyruvate transferase" evidence="8">
    <location>
        <begin position="15"/>
        <end position="433"/>
    </location>
</feature>
<feature type="binding site" evidence="7">
    <location>
        <position position="25"/>
    </location>
    <ligand>
        <name>phosphoenolpyruvate</name>
        <dbReference type="ChEBI" id="CHEBI:58702"/>
    </ligand>
</feature>
<feature type="binding site" evidence="7">
    <location>
        <position position="203"/>
    </location>
    <ligand>
        <name>3-phosphoshikimate</name>
        <dbReference type="ChEBI" id="CHEBI:145989"/>
    </ligand>
</feature>
<evidence type="ECO:0000313" key="10">
    <source>
        <dbReference type="Proteomes" id="UP000283474"/>
    </source>
</evidence>
<gene>
    <name evidence="7 9" type="primary">aroA</name>
    <name evidence="9" type="ORF">CKA81_07230</name>
</gene>
<keyword evidence="10" id="KW-1185">Reference proteome</keyword>
<evidence type="ECO:0000259" key="8">
    <source>
        <dbReference type="Pfam" id="PF00275"/>
    </source>
</evidence>
<dbReference type="Pfam" id="PF00275">
    <property type="entry name" value="EPSP_synthase"/>
    <property type="match status" value="1"/>
</dbReference>
<dbReference type="PROSITE" id="PS00885">
    <property type="entry name" value="EPSP_SYNTHASE_2"/>
    <property type="match status" value="1"/>
</dbReference>
<feature type="binding site" evidence="7">
    <location>
        <position position="356"/>
    </location>
    <ligand>
        <name>phosphoenolpyruvate</name>
        <dbReference type="ChEBI" id="CHEBI:58702"/>
    </ligand>
</feature>
<keyword evidence="5 7" id="KW-0057">Aromatic amino acid biosynthesis</keyword>
<dbReference type="PIRSF" id="PIRSF000505">
    <property type="entry name" value="EPSPS"/>
    <property type="match status" value="1"/>
</dbReference>
<feature type="binding site" evidence="7">
    <location>
        <position position="26"/>
    </location>
    <ligand>
        <name>3-phosphoshikimate</name>
        <dbReference type="ChEBI" id="CHEBI:145989"/>
    </ligand>
</feature>
<dbReference type="CDD" id="cd01556">
    <property type="entry name" value="EPSP_synthase"/>
    <property type="match status" value="1"/>
</dbReference>
<evidence type="ECO:0000256" key="1">
    <source>
        <dbReference type="ARBA" id="ARBA00004811"/>
    </source>
</evidence>
<dbReference type="InterPro" id="IPR001986">
    <property type="entry name" value="Enolpyruvate_Tfrase_dom"/>
</dbReference>
<dbReference type="InterPro" id="IPR006264">
    <property type="entry name" value="EPSP_synthase"/>
</dbReference>
<comment type="subunit">
    <text evidence="7">Monomer.</text>
</comment>
<feature type="active site" description="Proton acceptor" evidence="7">
    <location>
        <position position="325"/>
    </location>
</feature>
<feature type="binding site" evidence="7">
    <location>
        <position position="30"/>
    </location>
    <ligand>
        <name>3-phosphoshikimate</name>
        <dbReference type="ChEBI" id="CHEBI:145989"/>
    </ligand>
</feature>
<keyword evidence="4 7" id="KW-0808">Transferase</keyword>
<dbReference type="GO" id="GO:0008652">
    <property type="term" value="P:amino acid biosynthetic process"/>
    <property type="evidence" value="ECO:0007669"/>
    <property type="project" value="UniProtKB-KW"/>
</dbReference>
<accession>A0A410GBI4</accession>
<dbReference type="Proteomes" id="UP000283474">
    <property type="component" value="Chromosome"/>
</dbReference>
<keyword evidence="3 7" id="KW-0028">Amino-acid biosynthesis</keyword>
<comment type="pathway">
    <text evidence="1 7">Metabolic intermediate biosynthesis; chorismate biosynthesis; chorismate from D-erythrose 4-phosphate and phosphoenolpyruvate: step 6/7.</text>
</comment>
<evidence type="ECO:0000313" key="9">
    <source>
        <dbReference type="EMBL" id="QAA93655.1"/>
    </source>
</evidence>
<dbReference type="OrthoDB" id="9809920at2"/>
<comment type="subcellular location">
    <subcellularLocation>
        <location evidence="7">Cytoplasm</location>
    </subcellularLocation>
</comment>
<comment type="function">
    <text evidence="7">Catalyzes the transfer of the enolpyruvyl moiety of phosphoenolpyruvate (PEP) to the 5-hydroxyl of shikimate-3-phosphate (S3P) to produce enolpyruvyl shikimate-3-phosphate and inorganic phosphate.</text>
</comment>